<evidence type="ECO:0000313" key="2">
    <source>
        <dbReference type="EMBL" id="CAK0883516.1"/>
    </source>
</evidence>
<proteinExistence type="predicted"/>
<comment type="caution">
    <text evidence="2">The sequence shown here is derived from an EMBL/GenBank/DDBJ whole genome shotgun (WGS) entry which is preliminary data.</text>
</comment>
<accession>A0ABN9WB75</accession>
<feature type="compositionally biased region" description="Low complexity" evidence="1">
    <location>
        <begin position="24"/>
        <end position="38"/>
    </location>
</feature>
<keyword evidence="3" id="KW-1185">Reference proteome</keyword>
<evidence type="ECO:0000313" key="3">
    <source>
        <dbReference type="Proteomes" id="UP001189429"/>
    </source>
</evidence>
<dbReference type="EMBL" id="CAUYUJ010018425">
    <property type="protein sequence ID" value="CAK0883516.1"/>
    <property type="molecule type" value="Genomic_DNA"/>
</dbReference>
<feature type="region of interest" description="Disordered" evidence="1">
    <location>
        <begin position="273"/>
        <end position="354"/>
    </location>
</feature>
<feature type="region of interest" description="Disordered" evidence="1">
    <location>
        <begin position="372"/>
        <end position="451"/>
    </location>
</feature>
<evidence type="ECO:0000256" key="1">
    <source>
        <dbReference type="SAM" id="MobiDB-lite"/>
    </source>
</evidence>
<sequence>AGARGADPGAGTTSPMQTPPSPGSVAPSAQLVAAAAPRGPRPASPSPPLTARACAEAPLHGPVLTERLRASTSPGRLPSPRASPRGAAGEPSCARAPVPTQVRPPRQERPSLLPWELGLDGGQDRHLGSLRAPDEIVLELAGDGVLDVPLPQRCLGPISVLTGKEFVVGRRHQPELHRVAVAKECLPFLSRDHFSIAQVGGEFRLRSLTDNTMWLVRDGDSPLELRRGSEALVAVGDRIALVTGGDVISSTTAVGACQKLCWHVRLPSVLEGSGGGWRGAARGGRGPDGPTPPRPGALEGFGTPPSPGALLPRLSDLAPWSSELRGRCTPPRAAVPKSAPPLGLSGSPPPRGWAFREERHSELWSPAPRMLPQTQEATAPPGGAAFSPAPRGAAAAPLAQLPEDTTARFGSRGEPREPGGSLGEPDWEPLAGSFLHRAATKGPAGEGSFLA</sequence>
<feature type="compositionally biased region" description="Gly residues" evidence="1">
    <location>
        <begin position="273"/>
        <end position="287"/>
    </location>
</feature>
<protein>
    <recommendedName>
        <fullName evidence="4">FHA domain-containing protein</fullName>
    </recommendedName>
</protein>
<feature type="non-terminal residue" evidence="2">
    <location>
        <position position="1"/>
    </location>
</feature>
<name>A0ABN9WB75_9DINO</name>
<feature type="region of interest" description="Disordered" evidence="1">
    <location>
        <begin position="1"/>
        <end position="115"/>
    </location>
</feature>
<dbReference type="Proteomes" id="UP001189429">
    <property type="component" value="Unassembled WGS sequence"/>
</dbReference>
<feature type="compositionally biased region" description="Low complexity" evidence="1">
    <location>
        <begin position="377"/>
        <end position="399"/>
    </location>
</feature>
<organism evidence="2 3">
    <name type="scientific">Prorocentrum cordatum</name>
    <dbReference type="NCBI Taxonomy" id="2364126"/>
    <lineage>
        <taxon>Eukaryota</taxon>
        <taxon>Sar</taxon>
        <taxon>Alveolata</taxon>
        <taxon>Dinophyceae</taxon>
        <taxon>Prorocentrales</taxon>
        <taxon>Prorocentraceae</taxon>
        <taxon>Prorocentrum</taxon>
    </lineage>
</organism>
<feature type="compositionally biased region" description="Pro residues" evidence="1">
    <location>
        <begin position="39"/>
        <end position="48"/>
    </location>
</feature>
<reference evidence="2" key="1">
    <citation type="submission" date="2023-10" db="EMBL/GenBank/DDBJ databases">
        <authorList>
            <person name="Chen Y."/>
            <person name="Shah S."/>
            <person name="Dougan E. K."/>
            <person name="Thang M."/>
            <person name="Chan C."/>
        </authorList>
    </citation>
    <scope>NUCLEOTIDE SEQUENCE [LARGE SCALE GENOMIC DNA]</scope>
</reference>
<evidence type="ECO:0008006" key="4">
    <source>
        <dbReference type="Google" id="ProtNLM"/>
    </source>
</evidence>
<gene>
    <name evidence="2" type="ORF">PCOR1329_LOCUS65717</name>
</gene>